<dbReference type="PANTHER" id="PTHR34977:SF1">
    <property type="entry name" value="UPF0337 PROTEIN YJBJ"/>
    <property type="match status" value="1"/>
</dbReference>
<keyword evidence="1" id="KW-1133">Transmembrane helix</keyword>
<dbReference type="Proteomes" id="UP001202961">
    <property type="component" value="Unassembled WGS sequence"/>
</dbReference>
<accession>A0ABT0TXI8</accession>
<evidence type="ECO:0000313" key="2">
    <source>
        <dbReference type="EMBL" id="MCM2369250.1"/>
    </source>
</evidence>
<sequence>MSAETNTQTTDSSMWMRTREVITERWPHLDREELAQCPNSTSELIEFVKHRVEASEEEVRSVVEEFAPRDSILDRVTHAAESGLRRAGGTAEVAYRRADEVLAKRPTESVLTGFLVGVVLGATVTALFMQSKPEPTVWDRMKDRSWS</sequence>
<organism evidence="2 3">
    <name type="scientific">Aporhodopirellula aestuarii</name>
    <dbReference type="NCBI Taxonomy" id="2950107"/>
    <lineage>
        <taxon>Bacteria</taxon>
        <taxon>Pseudomonadati</taxon>
        <taxon>Planctomycetota</taxon>
        <taxon>Planctomycetia</taxon>
        <taxon>Pirellulales</taxon>
        <taxon>Pirellulaceae</taxon>
        <taxon>Aporhodopirellula</taxon>
    </lineage>
</organism>
<dbReference type="PANTHER" id="PTHR34977">
    <property type="entry name" value="UPF0337 PROTEIN YJBJ"/>
    <property type="match status" value="1"/>
</dbReference>
<feature type="transmembrane region" description="Helical" evidence="1">
    <location>
        <begin position="110"/>
        <end position="129"/>
    </location>
</feature>
<keyword evidence="1" id="KW-0472">Membrane</keyword>
<dbReference type="InterPro" id="IPR050423">
    <property type="entry name" value="UPF0337_stress_rsp"/>
</dbReference>
<proteinExistence type="predicted"/>
<keyword evidence="3" id="KW-1185">Reference proteome</keyword>
<evidence type="ECO:0000313" key="3">
    <source>
        <dbReference type="Proteomes" id="UP001202961"/>
    </source>
</evidence>
<dbReference type="EMBL" id="JAMQBK010000006">
    <property type="protein sequence ID" value="MCM2369250.1"/>
    <property type="molecule type" value="Genomic_DNA"/>
</dbReference>
<gene>
    <name evidence="2" type="ORF">NB063_01315</name>
</gene>
<comment type="caution">
    <text evidence="2">The sequence shown here is derived from an EMBL/GenBank/DDBJ whole genome shotgun (WGS) entry which is preliminary data.</text>
</comment>
<keyword evidence="1" id="KW-0812">Transmembrane</keyword>
<name>A0ABT0TXI8_9BACT</name>
<protein>
    <submittedName>
        <fullName evidence="2">Uncharacterized protein</fullName>
    </submittedName>
</protein>
<evidence type="ECO:0000256" key="1">
    <source>
        <dbReference type="SAM" id="Phobius"/>
    </source>
</evidence>
<reference evidence="2 3" key="1">
    <citation type="journal article" date="2022" name="Syst. Appl. Microbiol.">
        <title>Rhodopirellula aestuarii sp. nov., a novel member of the genus Rhodopirellula isolated from brackish sediments collected in the Tagus River estuary, Portugal.</title>
        <authorList>
            <person name="Vitorino I.R."/>
            <person name="Klimek D."/>
            <person name="Calusinska M."/>
            <person name="Lobo-da-Cunha A."/>
            <person name="Vasconcelos V."/>
            <person name="Lage O.M."/>
        </authorList>
    </citation>
    <scope>NUCLEOTIDE SEQUENCE [LARGE SCALE GENOMIC DNA]</scope>
    <source>
        <strain evidence="2 3">ICT_H3.1</strain>
    </source>
</reference>
<dbReference type="RefSeq" id="WP_250926924.1">
    <property type="nucleotide sequence ID" value="NZ_JAMQBK010000006.1"/>
</dbReference>